<reference evidence="1 2" key="2">
    <citation type="journal article" date="2022" name="Mol. Ecol. Resour.">
        <title>The genomes of chicory, endive, great burdock and yacon provide insights into Asteraceae paleo-polyploidization history and plant inulin production.</title>
        <authorList>
            <person name="Fan W."/>
            <person name="Wang S."/>
            <person name="Wang H."/>
            <person name="Wang A."/>
            <person name="Jiang F."/>
            <person name="Liu H."/>
            <person name="Zhao H."/>
            <person name="Xu D."/>
            <person name="Zhang Y."/>
        </authorList>
    </citation>
    <scope>NUCLEOTIDE SEQUENCE [LARGE SCALE GENOMIC DNA]</scope>
    <source>
        <strain evidence="2">cv. Punajuju</strain>
        <tissue evidence="1">Leaves</tissue>
    </source>
</reference>
<protein>
    <submittedName>
        <fullName evidence="1">Uncharacterized protein</fullName>
    </submittedName>
</protein>
<proteinExistence type="predicted"/>
<reference evidence="2" key="1">
    <citation type="journal article" date="2022" name="Mol. Ecol. Resour.">
        <title>The genomes of chicory, endive, great burdock and yacon provide insights into Asteraceae palaeo-polyploidization history and plant inulin production.</title>
        <authorList>
            <person name="Fan W."/>
            <person name="Wang S."/>
            <person name="Wang H."/>
            <person name="Wang A."/>
            <person name="Jiang F."/>
            <person name="Liu H."/>
            <person name="Zhao H."/>
            <person name="Xu D."/>
            <person name="Zhang Y."/>
        </authorList>
    </citation>
    <scope>NUCLEOTIDE SEQUENCE [LARGE SCALE GENOMIC DNA]</scope>
    <source>
        <strain evidence="2">cv. Punajuju</strain>
    </source>
</reference>
<keyword evidence="2" id="KW-1185">Reference proteome</keyword>
<dbReference type="EMBL" id="CM042014">
    <property type="protein sequence ID" value="KAI3720682.1"/>
    <property type="molecule type" value="Genomic_DNA"/>
</dbReference>
<accession>A0ACB9BDX1</accession>
<evidence type="ECO:0000313" key="2">
    <source>
        <dbReference type="Proteomes" id="UP001055811"/>
    </source>
</evidence>
<organism evidence="1 2">
    <name type="scientific">Cichorium intybus</name>
    <name type="common">Chicory</name>
    <dbReference type="NCBI Taxonomy" id="13427"/>
    <lineage>
        <taxon>Eukaryota</taxon>
        <taxon>Viridiplantae</taxon>
        <taxon>Streptophyta</taxon>
        <taxon>Embryophyta</taxon>
        <taxon>Tracheophyta</taxon>
        <taxon>Spermatophyta</taxon>
        <taxon>Magnoliopsida</taxon>
        <taxon>eudicotyledons</taxon>
        <taxon>Gunneridae</taxon>
        <taxon>Pentapetalae</taxon>
        <taxon>asterids</taxon>
        <taxon>campanulids</taxon>
        <taxon>Asterales</taxon>
        <taxon>Asteraceae</taxon>
        <taxon>Cichorioideae</taxon>
        <taxon>Cichorieae</taxon>
        <taxon>Cichoriinae</taxon>
        <taxon>Cichorium</taxon>
    </lineage>
</organism>
<gene>
    <name evidence="1" type="ORF">L2E82_31673</name>
</gene>
<sequence length="549" mass="58561">MESQLQHTHGRHYDDQDLLAAGHNSGQDYNEEHHGEKKSVIKKVKEKAKKLKNTITKHGHGHGDHDHHHHDDVEDDDDDDDDEEMEKDPEVHGAPMYDSARVVGLGGPDAILAQPRGNLERPSVMAEDRYTGHSAPPQTNLTEPSGQGVNPEKWRGKVGLPTGMDVGPFAPNPTRVASPINVTDTPYGAKHVSDPVGNRGSRQDVNQGGLRGVIGKSAGMVEDPHAPKNPSGMGSVPSNYETKVSDPTHTGGKEAQVSQIQHSFGKLGIQDEHDSGLGLSEPKTLDHNHPENLPHDTATGNPSSRSSSYAEKISSSASAIADKAAVAKDAIASKLGYSNQNLSTGHHETAKSPGGATDYAHKITDTVTGTLAPVYEKVVDAGSAVMSKVQGSVSGTGQPQVHRGSDTSSGTTTVEKGREADKGVSVKEYLLETLKPRDEDKALSDVITNAFHRGNQGETEKKSGEDRPIDRVTESVEVRERLGTDRREEHSGNVTADKGVADRLINAMGSWFNGKGNVPEGSTGTSYVTDEGLSSNPAGDQKSGSKRER</sequence>
<comment type="caution">
    <text evidence="1">The sequence shown here is derived from an EMBL/GenBank/DDBJ whole genome shotgun (WGS) entry which is preliminary data.</text>
</comment>
<evidence type="ECO:0000313" key="1">
    <source>
        <dbReference type="EMBL" id="KAI3720682.1"/>
    </source>
</evidence>
<name>A0ACB9BDX1_CICIN</name>
<dbReference type="Proteomes" id="UP001055811">
    <property type="component" value="Linkage Group LG06"/>
</dbReference>